<dbReference type="CDD" id="cd01650">
    <property type="entry name" value="RT_nLTR_like"/>
    <property type="match status" value="1"/>
</dbReference>
<dbReference type="EMBL" id="CH476745">
    <property type="protein sequence ID" value="EIE89821.1"/>
    <property type="molecule type" value="Genomic_DNA"/>
</dbReference>
<sequence>MSFSKYLSVHYVDAEVEFLNPQWTDHALLGLTFQTDLSTTTGPGLWRANPIYVANKDFMRQFDRMLKNLYEHEIHFSSLSPQELWDIIKARIKKFVKGYGRQRVDWRKQQLIALQRKRQRLLRQAIPTSILSIHLPRVERQIQTLQEETVKIAILKAERTWRERGETDAGYLKKSASARQAQRSVPMLRNPATGDICSNQEQMLEVTQHFYANLYATEPICLDSVERMVSHIPDACSLHESDANFLMSPFDIDEIVAQGSRAPKSSSPGPDGLSYVFLNLLFQQPQYTELIVRVFNDALSKSLFPPSWLETSVCLLPKKGDLTSLKNWRPITVINCDAKIFTRLLNTRLASIISPLISPNQSGFMKERFIADNSALAQIACEQASARQSDEVGLLCDQEKAYDRVHPTYLRAILTRFGFPMGFIDSISSLFFGTSMKVNVNGYLTQPVPLGRGLRQGDPISPLLFNLVMEPLIKSIIHSDRIQGFLPPNISRPYLDSFTLPPLRVLAYADDLLIFLKDVYDLAEVQQLISCYNRASNAKMNYDKTVAFSVSGRPHAHWLPALQSYGISKWHDRNDPVPLTYLGYPLIFSASQGNFFQERLVQTISRACDIHKQRQLSVRGRATVLNTLILSTLWHILRVTWIPQRILGKIGQISRDFLMFRIFPPIAFDVLQFPLQKGGLGILNPSVQQLALQFRWLTPLLQEARPSSIVSQWLGAHMISLSTVPILDQRFPFIFPALRRGLLHSRRPGICSILYRAFDALFGKALILDKLNVPLDQAPHLSPIFCLSLPLSAVVSWSTQIHTKVQNTFDSLLVQDAFFYNHEILCLSPRSSDSLPIGRYRILKFLRWIQSGDVILLPFFARLCLPLTSNSDFHSFGQLSFDNFCRSLVEPAIDQQTLIIMPKYFRKKRLDTLAHSISSPTNSLRPVSFWKRFWSMDVPLAIRNPWYRLLHHKLPSAAVIHKMIPDLCGSSCRLCAPVDVMEDPDHFLFLCPKKLTIWRLIWCQFFGVVDVELSAIRQAFYNLTFPRQKLRFIQNDTIVGCTFLGIWKAHWRFIFDDVPFDPTIVHNQILLTIASMRSNALHSLV</sequence>
<dbReference type="PROSITE" id="PS50878">
    <property type="entry name" value="RT_POL"/>
    <property type="match status" value="1"/>
</dbReference>
<dbReference type="OrthoDB" id="2212429at2759"/>
<dbReference type="OMA" id="CAGANEV"/>
<gene>
    <name evidence="2" type="ORF">RO3G_14532</name>
</gene>
<feature type="domain" description="Reverse transcriptase" evidence="1">
    <location>
        <begin position="297"/>
        <end position="586"/>
    </location>
</feature>
<evidence type="ECO:0000313" key="3">
    <source>
        <dbReference type="Proteomes" id="UP000009138"/>
    </source>
</evidence>
<keyword evidence="3" id="KW-1185">Reference proteome</keyword>
<dbReference type="VEuPathDB" id="FungiDB:RO3G_14532"/>
<dbReference type="InterPro" id="IPR000477">
    <property type="entry name" value="RT_dom"/>
</dbReference>
<accession>I1CMZ1</accession>
<evidence type="ECO:0000259" key="1">
    <source>
        <dbReference type="PROSITE" id="PS50878"/>
    </source>
</evidence>
<dbReference type="AlphaFoldDB" id="I1CMZ1"/>
<dbReference type="PANTHER" id="PTHR19446">
    <property type="entry name" value="REVERSE TRANSCRIPTASES"/>
    <property type="match status" value="1"/>
</dbReference>
<dbReference type="eggNOG" id="KOG1075">
    <property type="taxonomic scope" value="Eukaryota"/>
</dbReference>
<evidence type="ECO:0000313" key="2">
    <source>
        <dbReference type="EMBL" id="EIE89821.1"/>
    </source>
</evidence>
<name>I1CMZ1_RHIO9</name>
<organism evidence="2 3">
    <name type="scientific">Rhizopus delemar (strain RA 99-880 / ATCC MYA-4621 / FGSC 9543 / NRRL 43880)</name>
    <name type="common">Mucormycosis agent</name>
    <name type="synonym">Rhizopus arrhizus var. delemar</name>
    <dbReference type="NCBI Taxonomy" id="246409"/>
    <lineage>
        <taxon>Eukaryota</taxon>
        <taxon>Fungi</taxon>
        <taxon>Fungi incertae sedis</taxon>
        <taxon>Mucoromycota</taxon>
        <taxon>Mucoromycotina</taxon>
        <taxon>Mucoromycetes</taxon>
        <taxon>Mucorales</taxon>
        <taxon>Mucorineae</taxon>
        <taxon>Rhizopodaceae</taxon>
        <taxon>Rhizopus</taxon>
    </lineage>
</organism>
<dbReference type="SUPFAM" id="SSF56672">
    <property type="entry name" value="DNA/RNA polymerases"/>
    <property type="match status" value="1"/>
</dbReference>
<dbReference type="InParanoid" id="I1CMZ1"/>
<protein>
    <recommendedName>
        <fullName evidence="1">Reverse transcriptase domain-containing protein</fullName>
    </recommendedName>
</protein>
<dbReference type="InterPro" id="IPR043502">
    <property type="entry name" value="DNA/RNA_pol_sf"/>
</dbReference>
<dbReference type="Proteomes" id="UP000009138">
    <property type="component" value="Unassembled WGS sequence"/>
</dbReference>
<dbReference type="Pfam" id="PF00078">
    <property type="entry name" value="RVT_1"/>
    <property type="match status" value="1"/>
</dbReference>
<dbReference type="RefSeq" id="XP_067525217.1">
    <property type="nucleotide sequence ID" value="XM_067669116.1"/>
</dbReference>
<reference evidence="2 3" key="1">
    <citation type="journal article" date="2009" name="PLoS Genet.">
        <title>Genomic analysis of the basal lineage fungus Rhizopus oryzae reveals a whole-genome duplication.</title>
        <authorList>
            <person name="Ma L.-J."/>
            <person name="Ibrahim A.S."/>
            <person name="Skory C."/>
            <person name="Grabherr M.G."/>
            <person name="Burger G."/>
            <person name="Butler M."/>
            <person name="Elias M."/>
            <person name="Idnurm A."/>
            <person name="Lang B.F."/>
            <person name="Sone T."/>
            <person name="Abe A."/>
            <person name="Calvo S.E."/>
            <person name="Corrochano L.M."/>
            <person name="Engels R."/>
            <person name="Fu J."/>
            <person name="Hansberg W."/>
            <person name="Kim J.-M."/>
            <person name="Kodira C.D."/>
            <person name="Koehrsen M.J."/>
            <person name="Liu B."/>
            <person name="Miranda-Saavedra D."/>
            <person name="O'Leary S."/>
            <person name="Ortiz-Castellanos L."/>
            <person name="Poulter R."/>
            <person name="Rodriguez-Romero J."/>
            <person name="Ruiz-Herrera J."/>
            <person name="Shen Y.-Q."/>
            <person name="Zeng Q."/>
            <person name="Galagan J."/>
            <person name="Birren B.W."/>
            <person name="Cuomo C.A."/>
            <person name="Wickes B.L."/>
        </authorList>
    </citation>
    <scope>NUCLEOTIDE SEQUENCE [LARGE SCALE GENOMIC DNA]</scope>
    <source>
        <strain evidence="3">RA 99-880 / ATCC MYA-4621 / FGSC 9543 / NRRL 43880</strain>
    </source>
</reference>
<dbReference type="GeneID" id="93621497"/>
<proteinExistence type="predicted"/>